<dbReference type="PANTHER" id="PTHR22916:SF3">
    <property type="entry name" value="UDP-GLCNAC:BETAGAL BETA-1,3-N-ACETYLGLUCOSAMINYLTRANSFERASE-LIKE PROTEIN 1"/>
    <property type="match status" value="1"/>
</dbReference>
<dbReference type="InterPro" id="IPR001173">
    <property type="entry name" value="Glyco_trans_2-like"/>
</dbReference>
<protein>
    <submittedName>
        <fullName evidence="2">Glycosyltransferase family 2 protein</fullName>
    </submittedName>
</protein>
<dbReference type="GO" id="GO:0016758">
    <property type="term" value="F:hexosyltransferase activity"/>
    <property type="evidence" value="ECO:0007669"/>
    <property type="project" value="UniProtKB-ARBA"/>
</dbReference>
<dbReference type="InterPro" id="IPR029044">
    <property type="entry name" value="Nucleotide-diphossugar_trans"/>
</dbReference>
<accession>A0A5B8UF76</accession>
<dbReference type="EMBL" id="CP042433">
    <property type="protein sequence ID" value="QEC54760.1"/>
    <property type="molecule type" value="Genomic_DNA"/>
</dbReference>
<evidence type="ECO:0000313" key="3">
    <source>
        <dbReference type="Proteomes" id="UP000321204"/>
    </source>
</evidence>
<dbReference type="OrthoDB" id="9815829at2"/>
<evidence type="ECO:0000259" key="1">
    <source>
        <dbReference type="Pfam" id="PF00535"/>
    </source>
</evidence>
<dbReference type="SUPFAM" id="SSF53448">
    <property type="entry name" value="Nucleotide-diphospho-sugar transferases"/>
    <property type="match status" value="1"/>
</dbReference>
<dbReference type="PANTHER" id="PTHR22916">
    <property type="entry name" value="GLYCOSYLTRANSFERASE"/>
    <property type="match status" value="1"/>
</dbReference>
<dbReference type="Proteomes" id="UP000321204">
    <property type="component" value="Chromosome"/>
</dbReference>
<keyword evidence="2" id="KW-0808">Transferase</keyword>
<dbReference type="Gene3D" id="3.90.550.10">
    <property type="entry name" value="Spore Coat Polysaccharide Biosynthesis Protein SpsA, Chain A"/>
    <property type="match status" value="1"/>
</dbReference>
<dbReference type="AlphaFoldDB" id="A0A5B8UF76"/>
<proteinExistence type="predicted"/>
<dbReference type="KEGG" id="fgg:FSB75_02210"/>
<dbReference type="RefSeq" id="WP_146782081.1">
    <property type="nucleotide sequence ID" value="NZ_BAABIO010000006.1"/>
</dbReference>
<sequence>MNPLVSICIPTYKQTFLLKENLDSVCAQLYQNIEVLVSDDTPDDAVKSLVETYADRLPLSYFKNSPSLGSPANWNAVLQKAKGEFVLLLHHDDQFARPDSLALLLKPFRINPAVDFSFGRNESIENLAKGKAFPWSYFNRYYRDPSLLIARNTLGAPSNVLLRRQVVQLYDERFKWIVDVECYYRLFKGGKKFAYTDQDLIKTGRHEGQITNECLNDSSIVLYENLTFAIEKIRKPKSIVVFDFYWRLLRNNNVRSVDDITVIGIEEARLPRFIRTIIKAQSKVPVTLLRKGFVSKMLMAATYAFL</sequence>
<name>A0A5B8UF76_9BACT</name>
<reference evidence="2 3" key="1">
    <citation type="journal article" date="2015" name="Int. J. Syst. Evol. Microbiol.">
        <title>Flavisolibacter ginsenosidimutans sp. nov., with ginsenoside-converting activity isolated from soil used for cultivating ginseng.</title>
        <authorList>
            <person name="Zhao Y."/>
            <person name="Liu Q."/>
            <person name="Kang M.S."/>
            <person name="Jin F."/>
            <person name="Yu H."/>
            <person name="Im W.T."/>
        </authorList>
    </citation>
    <scope>NUCLEOTIDE SEQUENCE [LARGE SCALE GENOMIC DNA]</scope>
    <source>
        <strain evidence="2 3">Gsoil 636</strain>
    </source>
</reference>
<feature type="domain" description="Glycosyltransferase 2-like" evidence="1">
    <location>
        <begin position="6"/>
        <end position="167"/>
    </location>
</feature>
<keyword evidence="3" id="KW-1185">Reference proteome</keyword>
<dbReference type="Pfam" id="PF00535">
    <property type="entry name" value="Glycos_transf_2"/>
    <property type="match status" value="1"/>
</dbReference>
<gene>
    <name evidence="2" type="ORF">FSB75_02210</name>
</gene>
<evidence type="ECO:0000313" key="2">
    <source>
        <dbReference type="EMBL" id="QEC54760.1"/>
    </source>
</evidence>
<organism evidence="2 3">
    <name type="scientific">Flavisolibacter ginsenosidimutans</name>
    <dbReference type="NCBI Taxonomy" id="661481"/>
    <lineage>
        <taxon>Bacteria</taxon>
        <taxon>Pseudomonadati</taxon>
        <taxon>Bacteroidota</taxon>
        <taxon>Chitinophagia</taxon>
        <taxon>Chitinophagales</taxon>
        <taxon>Chitinophagaceae</taxon>
        <taxon>Flavisolibacter</taxon>
    </lineage>
</organism>